<dbReference type="AlphaFoldDB" id="A0AAV8CQM9"/>
<gene>
    <name evidence="2" type="ORF">LUZ62_067449</name>
</gene>
<protein>
    <submittedName>
        <fullName evidence="2">Thermosome subunit gamma</fullName>
    </submittedName>
</protein>
<keyword evidence="3" id="KW-1185">Reference proteome</keyword>
<reference evidence="2" key="1">
    <citation type="submission" date="2022-08" db="EMBL/GenBank/DDBJ databases">
        <authorList>
            <person name="Marques A."/>
        </authorList>
    </citation>
    <scope>NUCLEOTIDE SEQUENCE</scope>
    <source>
        <strain evidence="2">RhyPub2mFocal</strain>
        <tissue evidence="2">Leaves</tissue>
    </source>
</reference>
<keyword evidence="1" id="KW-1133">Transmembrane helix</keyword>
<name>A0AAV8CQM9_9POAL</name>
<evidence type="ECO:0000313" key="2">
    <source>
        <dbReference type="EMBL" id="KAJ4757074.1"/>
    </source>
</evidence>
<dbReference type="EMBL" id="JAMFTS010000004">
    <property type="protein sequence ID" value="KAJ4757074.1"/>
    <property type="molecule type" value="Genomic_DNA"/>
</dbReference>
<keyword evidence="1" id="KW-0812">Transmembrane</keyword>
<keyword evidence="1" id="KW-0472">Membrane</keyword>
<dbReference type="PANTHER" id="PTHR35757:SF1">
    <property type="entry name" value="THERMOSOME SUBUNIT GAMMA"/>
    <property type="match status" value="1"/>
</dbReference>
<dbReference type="PANTHER" id="PTHR35757">
    <property type="entry name" value="THERMOSOME SUBUNIT GAMMA"/>
    <property type="match status" value="1"/>
</dbReference>
<evidence type="ECO:0000256" key="1">
    <source>
        <dbReference type="SAM" id="Phobius"/>
    </source>
</evidence>
<accession>A0AAV8CQM9</accession>
<comment type="caution">
    <text evidence="2">The sequence shown here is derived from an EMBL/GenBank/DDBJ whole genome shotgun (WGS) entry which is preliminary data.</text>
</comment>
<feature type="transmembrane region" description="Helical" evidence="1">
    <location>
        <begin position="408"/>
        <end position="424"/>
    </location>
</feature>
<organism evidence="2 3">
    <name type="scientific">Rhynchospora pubera</name>
    <dbReference type="NCBI Taxonomy" id="906938"/>
    <lineage>
        <taxon>Eukaryota</taxon>
        <taxon>Viridiplantae</taxon>
        <taxon>Streptophyta</taxon>
        <taxon>Embryophyta</taxon>
        <taxon>Tracheophyta</taxon>
        <taxon>Spermatophyta</taxon>
        <taxon>Magnoliopsida</taxon>
        <taxon>Liliopsida</taxon>
        <taxon>Poales</taxon>
        <taxon>Cyperaceae</taxon>
        <taxon>Cyperoideae</taxon>
        <taxon>Rhynchosporeae</taxon>
        <taxon>Rhynchospora</taxon>
    </lineage>
</organism>
<dbReference type="Proteomes" id="UP001140206">
    <property type="component" value="Chromosome 4"/>
</dbReference>
<proteinExistence type="predicted"/>
<evidence type="ECO:0000313" key="3">
    <source>
        <dbReference type="Proteomes" id="UP001140206"/>
    </source>
</evidence>
<sequence length="425" mass="48623">MGMALKCILEKWWPAPLLPISYYAASRLDSTRTRTRTRTLLHPTHLPTVTREQFKEGHLINEFVRFIHIKDGDTAGKLDFSVVRYKERLPGQTFNPNFAVDLVSVVHVGDRQYYEKLQKRLEIYDSVIYEGLRKTDCTQKSRYFDDITSLDFQSIYGLQRRLALLLSLSQQSQHLKPRPSWKHGDLDWSTFLNLEIERKRLLATIPSVHDLLLSTLELSGLTGHALDSFSWLVISPFPLPYIVYLACSGNDPVLGSVDTLEDILKLGIFWGPAALKFWMAWAVSSSLCSLKDLEDTAGSERTSVLIGERNKVAIKELKGAMKRGEHSIAILYGAAHMPDFHKRLAEEFNLVPTSMDWITAWSIETGPKSRYIQPFLNKFACEDRNLILASLIFAILVAHISAWQAFGIRYWCCLIFVNFLVFLTY</sequence>